<comment type="subcellular location">
    <subcellularLocation>
        <location evidence="2">Peroxisome membrane</location>
    </subcellularLocation>
</comment>
<keyword evidence="4" id="KW-1185">Reference proteome</keyword>
<dbReference type="InterPro" id="IPR013919">
    <property type="entry name" value="Pex16"/>
</dbReference>
<dbReference type="GO" id="GO:0005778">
    <property type="term" value="C:peroxisomal membrane"/>
    <property type="evidence" value="ECO:0007669"/>
    <property type="project" value="UniProtKB-SubCell"/>
</dbReference>
<protein>
    <recommendedName>
        <fullName evidence="2">Peroxisomal membrane protein PEX16</fullName>
    </recommendedName>
</protein>
<dbReference type="PANTHER" id="PTHR13299">
    <property type="entry name" value="PEROXISOMAL MEMBRANE PROTEIN PEX16"/>
    <property type="match status" value="1"/>
</dbReference>
<evidence type="ECO:0000313" key="3">
    <source>
        <dbReference type="EMBL" id="THU54053.1"/>
    </source>
</evidence>
<keyword evidence="2" id="KW-0962">Peroxisome biogenesis</keyword>
<dbReference type="PANTHER" id="PTHR13299:SF0">
    <property type="entry name" value="PEROXISOMAL MEMBRANE PROTEIN PEX16"/>
    <property type="match status" value="1"/>
</dbReference>
<accession>A0A4S8IYQ6</accession>
<name>A0A4S8IYQ6_MUSBA</name>
<reference evidence="3 4" key="1">
    <citation type="journal article" date="2019" name="Nat. Plants">
        <title>Genome sequencing of Musa balbisiana reveals subgenome evolution and function divergence in polyploid bananas.</title>
        <authorList>
            <person name="Yao X."/>
        </authorList>
    </citation>
    <scope>NUCLEOTIDE SEQUENCE [LARGE SCALE GENOMIC DNA]</scope>
    <source>
        <strain evidence="4">cv. DH-PKW</strain>
        <tissue evidence="3">Leaves</tissue>
    </source>
</reference>
<comment type="caution">
    <text evidence="3">The sequence shown here is derived from an EMBL/GenBank/DDBJ whole genome shotgun (WGS) entry which is preliminary data.</text>
</comment>
<sequence>MVTTTATESLYAAVFDSVSIYNAECEGPEGKGGNKAQTTVAARRRGGVAMEAYKLWVRRNSEFIHSLESLANGITWLLPERFSNSEIGSEAVYALLGIISTVNQHIIDTTPTRTRPHGFGKSTFPWSLCVSALKDVETVVEVAAQQFVGEERKWNYLAVTEAVKAFVRLTAFRDSGYKMLLQGGELGNMDERLEVSGVYHARNGDSGLSGGYNRPEHIHGYHGSIPRGLEGRAISALSRFGENAKMASNPMWLNKLCPSSEATPALLFEKPTFSTLWFQKGLSGRLFLTGEVLSVLRPLVYVLFIRRYGIRSWKPWLISLAMDLAGMNLLSHSTTWHRRSNDKFYQLSTYEKDEASLKRRKLVWALYIMRDPFFSQYTKHHLEKTDRYLSRIPLVGFLTAKLVELIVGAQTRYTYTSGS</sequence>
<keyword evidence="2" id="KW-0576">Peroxisome</keyword>
<comment type="similarity">
    <text evidence="1 2">Belongs to the peroxin-16 family.</text>
</comment>
<evidence type="ECO:0000313" key="4">
    <source>
        <dbReference type="Proteomes" id="UP000317650"/>
    </source>
</evidence>
<dbReference type="EMBL" id="PYDT01000008">
    <property type="protein sequence ID" value="THU54053.1"/>
    <property type="molecule type" value="Genomic_DNA"/>
</dbReference>
<gene>
    <name evidence="3" type="ORF">C4D60_Mb10t20960</name>
</gene>
<proteinExistence type="inferred from homology"/>
<dbReference type="STRING" id="52838.A0A4S8IYQ6"/>
<dbReference type="AlphaFoldDB" id="A0A4S8IYQ6"/>
<dbReference type="Pfam" id="PF08610">
    <property type="entry name" value="Pex16"/>
    <property type="match status" value="1"/>
</dbReference>
<evidence type="ECO:0000256" key="2">
    <source>
        <dbReference type="RuleBase" id="RU365003"/>
    </source>
</evidence>
<evidence type="ECO:0000256" key="1">
    <source>
        <dbReference type="ARBA" id="ARBA00009505"/>
    </source>
</evidence>
<organism evidence="3 4">
    <name type="scientific">Musa balbisiana</name>
    <name type="common">Banana</name>
    <dbReference type="NCBI Taxonomy" id="52838"/>
    <lineage>
        <taxon>Eukaryota</taxon>
        <taxon>Viridiplantae</taxon>
        <taxon>Streptophyta</taxon>
        <taxon>Embryophyta</taxon>
        <taxon>Tracheophyta</taxon>
        <taxon>Spermatophyta</taxon>
        <taxon>Magnoliopsida</taxon>
        <taxon>Liliopsida</taxon>
        <taxon>Zingiberales</taxon>
        <taxon>Musaceae</taxon>
        <taxon>Musa</taxon>
    </lineage>
</organism>
<dbReference type="Proteomes" id="UP000317650">
    <property type="component" value="Chromosome 10"/>
</dbReference>
<dbReference type="GO" id="GO:0007031">
    <property type="term" value="P:peroxisome organization"/>
    <property type="evidence" value="ECO:0007669"/>
    <property type="project" value="UniProtKB-KW"/>
</dbReference>